<evidence type="ECO:0000313" key="1">
    <source>
        <dbReference type="EMBL" id="KAG2214820.1"/>
    </source>
</evidence>
<comment type="caution">
    <text evidence="2">The sequence shown here is derived from an EMBL/GenBank/DDBJ whole genome shotgun (WGS) entry which is preliminary data.</text>
</comment>
<accession>A0A8H7V968</accession>
<evidence type="ECO:0000313" key="2">
    <source>
        <dbReference type="EMBL" id="KAG2214821.1"/>
    </source>
</evidence>
<dbReference type="Proteomes" id="UP000646827">
    <property type="component" value="Unassembled WGS sequence"/>
</dbReference>
<keyword evidence="3" id="KW-1185">Reference proteome</keyword>
<name>A0A8H7V968_9FUNG</name>
<dbReference type="EMBL" id="JAEPRB010000578">
    <property type="protein sequence ID" value="KAG2214821.1"/>
    <property type="molecule type" value="Genomic_DNA"/>
</dbReference>
<sequence length="114" mass="13220">MNPHQHFQQHRATEINPLTYDDIEVTTREELTFKKPPIKMAEGSTNKNTVIMQALTKLLAKQDSGPMFYPYIHEPDTYYGDRGLDAATDDWVRSIERYLEMANLGGEVYDRIII</sequence>
<organism evidence="2 3">
    <name type="scientific">Circinella minor</name>
    <dbReference type="NCBI Taxonomy" id="1195481"/>
    <lineage>
        <taxon>Eukaryota</taxon>
        <taxon>Fungi</taxon>
        <taxon>Fungi incertae sedis</taxon>
        <taxon>Mucoromycota</taxon>
        <taxon>Mucoromycotina</taxon>
        <taxon>Mucoromycetes</taxon>
        <taxon>Mucorales</taxon>
        <taxon>Lichtheimiaceae</taxon>
        <taxon>Circinella</taxon>
    </lineage>
</organism>
<dbReference type="EMBL" id="JAEPRB010000578">
    <property type="protein sequence ID" value="KAG2214820.1"/>
    <property type="molecule type" value="Genomic_DNA"/>
</dbReference>
<evidence type="ECO:0000313" key="3">
    <source>
        <dbReference type="Proteomes" id="UP000646827"/>
    </source>
</evidence>
<dbReference type="OrthoDB" id="310870at2759"/>
<dbReference type="AlphaFoldDB" id="A0A8H7V968"/>
<reference evidence="2 3" key="1">
    <citation type="submission" date="2020-12" db="EMBL/GenBank/DDBJ databases">
        <title>Metabolic potential, ecology and presence of endohyphal bacteria is reflected in genomic diversity of Mucoromycotina.</title>
        <authorList>
            <person name="Muszewska A."/>
            <person name="Okrasinska A."/>
            <person name="Steczkiewicz K."/>
            <person name="Drgas O."/>
            <person name="Orlowska M."/>
            <person name="Perlinska-Lenart U."/>
            <person name="Aleksandrzak-Piekarczyk T."/>
            <person name="Szatraj K."/>
            <person name="Zielenkiewicz U."/>
            <person name="Pilsyk S."/>
            <person name="Malc E."/>
            <person name="Mieczkowski P."/>
            <person name="Kruszewska J.S."/>
            <person name="Biernat P."/>
            <person name="Pawlowska J."/>
        </authorList>
    </citation>
    <scope>NUCLEOTIDE SEQUENCE [LARGE SCALE GENOMIC DNA]</scope>
    <source>
        <strain evidence="2 3">CBS 142.35</strain>
    </source>
</reference>
<protein>
    <submittedName>
        <fullName evidence="2">Uncharacterized protein</fullName>
    </submittedName>
</protein>
<proteinExistence type="predicted"/>
<gene>
    <name evidence="1" type="ORF">INT45_004875</name>
    <name evidence="2" type="ORF">INT45_004876</name>
</gene>